<dbReference type="PANTHER" id="PTHR33824">
    <property type="entry name" value="POLYKETIDE CYCLASE/DEHYDRASE AND LIPID TRANSPORT SUPERFAMILY PROTEIN"/>
    <property type="match status" value="1"/>
</dbReference>
<dbReference type="RefSeq" id="WP_264880843.1">
    <property type="nucleotide sequence ID" value="NZ_JAPDOB010000001.1"/>
</dbReference>
<gene>
    <name evidence="5" type="ORF">OMW55_03460</name>
</gene>
<name>A0ABT3JCS7_9SPHN</name>
<feature type="compositionally biased region" description="Basic and acidic residues" evidence="2">
    <location>
        <begin position="291"/>
        <end position="301"/>
    </location>
</feature>
<evidence type="ECO:0000313" key="6">
    <source>
        <dbReference type="Proteomes" id="UP001526246"/>
    </source>
</evidence>
<dbReference type="Gene3D" id="3.30.530.20">
    <property type="match status" value="1"/>
</dbReference>
<feature type="compositionally biased region" description="Basic and acidic residues" evidence="2">
    <location>
        <begin position="34"/>
        <end position="74"/>
    </location>
</feature>
<keyword evidence="6" id="KW-1185">Reference proteome</keyword>
<comment type="similarity">
    <text evidence="1">Belongs to the ribosome association toxin RatA family.</text>
</comment>
<dbReference type="SUPFAM" id="SSF55961">
    <property type="entry name" value="Bet v1-like"/>
    <property type="match status" value="1"/>
</dbReference>
<dbReference type="PANTHER" id="PTHR33824:SF7">
    <property type="entry name" value="POLYKETIDE CYCLASE_DEHYDRASE AND LIPID TRANSPORT SUPERFAMILY PROTEIN"/>
    <property type="match status" value="1"/>
</dbReference>
<proteinExistence type="inferred from homology"/>
<feature type="transmembrane region" description="Helical" evidence="3">
    <location>
        <begin position="82"/>
        <end position="101"/>
    </location>
</feature>
<keyword evidence="3" id="KW-1133">Transmembrane helix</keyword>
<evidence type="ECO:0000256" key="1">
    <source>
        <dbReference type="ARBA" id="ARBA00008918"/>
    </source>
</evidence>
<evidence type="ECO:0000259" key="4">
    <source>
        <dbReference type="Pfam" id="PF03364"/>
    </source>
</evidence>
<evidence type="ECO:0000313" key="5">
    <source>
        <dbReference type="EMBL" id="MCW3796862.1"/>
    </source>
</evidence>
<comment type="caution">
    <text evidence="5">The sequence shown here is derived from an EMBL/GenBank/DDBJ whole genome shotgun (WGS) entry which is preliminary data.</text>
</comment>
<sequence length="301" mass="33392">MAQEIKDNDERDDAVVENNRREVERAASQGPDEISDREIEARAKRALDGDREQGIRRSAARDHDDRKYHDRGDRNGGGSNRALIGLGLGLATAGAAAFFFAKSREDDIGDGPLLSDAPDHVLRGKALQKARNTEPGTALVGRTVTVNKPKQELYAVWRDFTRFPEFMDNVRQITKIDEQRSEWLIEAPAGATVQVRTRIVEDEPGNTIAWVSEPDSQIETAGRVEFADAPPGRGTYVRLVMRYTPPAGTLGRMVAKVMQREPQVQARRDLNRFKSLMETGEIATNASPSGRKSESPTEARV</sequence>
<dbReference type="Proteomes" id="UP001526246">
    <property type="component" value="Unassembled WGS sequence"/>
</dbReference>
<reference evidence="5 6" key="1">
    <citation type="submission" date="2022-10" db="EMBL/GenBank/DDBJ databases">
        <title>Sphingomonas sp.</title>
        <authorList>
            <person name="Jin C."/>
        </authorList>
    </citation>
    <scope>NUCLEOTIDE SEQUENCE [LARGE SCALE GENOMIC DNA]</scope>
    <source>
        <strain evidence="5 6">BN140010</strain>
    </source>
</reference>
<dbReference type="CDD" id="cd07817">
    <property type="entry name" value="SRPBCC_8"/>
    <property type="match status" value="1"/>
</dbReference>
<organism evidence="5 6">
    <name type="scientific">Sphingomonas arvum</name>
    <dbReference type="NCBI Taxonomy" id="2992113"/>
    <lineage>
        <taxon>Bacteria</taxon>
        <taxon>Pseudomonadati</taxon>
        <taxon>Pseudomonadota</taxon>
        <taxon>Alphaproteobacteria</taxon>
        <taxon>Sphingomonadales</taxon>
        <taxon>Sphingomonadaceae</taxon>
        <taxon>Sphingomonas</taxon>
    </lineage>
</organism>
<evidence type="ECO:0000256" key="3">
    <source>
        <dbReference type="SAM" id="Phobius"/>
    </source>
</evidence>
<protein>
    <submittedName>
        <fullName evidence="5">SRPBCC family protein</fullName>
    </submittedName>
</protein>
<dbReference type="EMBL" id="JAPDOB010000001">
    <property type="protein sequence ID" value="MCW3796862.1"/>
    <property type="molecule type" value="Genomic_DNA"/>
</dbReference>
<feature type="region of interest" description="Disordered" evidence="2">
    <location>
        <begin position="1"/>
        <end position="79"/>
    </location>
</feature>
<keyword evidence="3" id="KW-0472">Membrane</keyword>
<dbReference type="InterPro" id="IPR023393">
    <property type="entry name" value="START-like_dom_sf"/>
</dbReference>
<feature type="domain" description="Coenzyme Q-binding protein COQ10 START" evidence="4">
    <location>
        <begin position="146"/>
        <end position="267"/>
    </location>
</feature>
<keyword evidence="3" id="KW-0812">Transmembrane</keyword>
<evidence type="ECO:0000256" key="2">
    <source>
        <dbReference type="SAM" id="MobiDB-lite"/>
    </source>
</evidence>
<dbReference type="InterPro" id="IPR047137">
    <property type="entry name" value="ORF3"/>
</dbReference>
<dbReference type="InterPro" id="IPR005031">
    <property type="entry name" value="COQ10_START"/>
</dbReference>
<dbReference type="Pfam" id="PF03364">
    <property type="entry name" value="Polyketide_cyc"/>
    <property type="match status" value="1"/>
</dbReference>
<accession>A0ABT3JCS7</accession>
<feature type="region of interest" description="Disordered" evidence="2">
    <location>
        <begin position="275"/>
        <end position="301"/>
    </location>
</feature>